<feature type="signal peptide" evidence="2">
    <location>
        <begin position="1"/>
        <end position="22"/>
    </location>
</feature>
<sequence length="859" mass="98327">MNKTLHFLTLTLFIAISISIQAQEQATIRLTEKTLMHEMRATPFPLNKSMVSDRCVSFQWPLKDNNIKDKTKLRYSLRYSTDPAFKKGTVLVETRWPFFNPEEDLTPGLWYWQYGYIINGKTEWASVQQFTVEANPEKFCPPSLKKVLSCLPQTHPRVWVAADEWDNFRKSSQSKVEYQWYTEYAEKVLKEPMQSANDINSQLADGLTNKKQREVLLLRESRRVIGKEETNVEMLICSYLLTKDKRFSTEALKRIFEIIEWDKSANVKGSFNAATILSLCSMAYDSFHNLLTDGQKQKLLQQIKKSGNSFYKGFNNRLENHIADNHVWQVTLRIFTMAAFSVYGDLPEADTWIDYCYNIWLARFPGLNQDGGWHNGDSYFMVNTRTLIEVPYLYSRLTGFNFFKDPWYQASIYYTIFQQPTFSKSGGNGSSHQNVLRPGSVRIGQLDALARLTGNTYAADFVRRTLKVEPHCLKKSFLAKPGNLAWFRLQCNFPLPEGEGLTGLPMGYVLPQTGLASFITNWDRTARSAMLSFRSSPYGSTSHALANQNAFNTFYGGLSLFYSSGHHTAFVDKHSLFCERATRAHNTILVNGMGQRIGTEGYGWIPRYYVGEKIGYVLGDASNAYGKVISPLWLQRAKEINLEYTPENGWDTNHVKTFRRHIVALGKTGLSFVYDELEADEPVTWDYLLHTVINPMTVTKGKNHVHIQATNKYGISDAYLFSSGELKTETTDQFFVPPVNWLQADNKGKFKKYPNHWHFKASSDKQRKYRFAAIISTHAKPKNENQKFPQPQIMKDGSIKIASWNIKMNVSAEGEPSFVVKSTRSDYDASVSYQGGEVTVVREDGYETTLSDKLPELEI</sequence>
<dbReference type="GO" id="GO:0030313">
    <property type="term" value="C:cell envelope"/>
    <property type="evidence" value="ECO:0007669"/>
    <property type="project" value="UniProtKB-SubCell"/>
</dbReference>
<dbReference type="Gene3D" id="2.70.98.70">
    <property type="match status" value="1"/>
</dbReference>
<gene>
    <name evidence="5" type="ORF">INE88_02139</name>
</gene>
<dbReference type="Pfam" id="PF07940">
    <property type="entry name" value="Hepar_II_III_C"/>
    <property type="match status" value="1"/>
</dbReference>
<feature type="domain" description="Heparinase II N-terminal" evidence="4">
    <location>
        <begin position="34"/>
        <end position="491"/>
    </location>
</feature>
<dbReference type="EMBL" id="CP072227">
    <property type="protein sequence ID" value="QUT45319.1"/>
    <property type="molecule type" value="Genomic_DNA"/>
</dbReference>
<dbReference type="AlphaFoldDB" id="A0A975KGW8"/>
<dbReference type="Pfam" id="PF16332">
    <property type="entry name" value="DUF4962"/>
    <property type="match status" value="1"/>
</dbReference>
<feature type="domain" description="Heparinase II/III-like C-terminal" evidence="3">
    <location>
        <begin position="520"/>
        <end position="737"/>
    </location>
</feature>
<dbReference type="InterPro" id="IPR013783">
    <property type="entry name" value="Ig-like_fold"/>
</dbReference>
<name>A0A975KGW8_9BACE</name>
<evidence type="ECO:0000259" key="3">
    <source>
        <dbReference type="Pfam" id="PF07940"/>
    </source>
</evidence>
<evidence type="ECO:0000256" key="1">
    <source>
        <dbReference type="ARBA" id="ARBA00004196"/>
    </source>
</evidence>
<evidence type="ECO:0008006" key="7">
    <source>
        <dbReference type="Google" id="ProtNLM"/>
    </source>
</evidence>
<comment type="subcellular location">
    <subcellularLocation>
        <location evidence="1">Cell envelope</location>
    </subcellularLocation>
</comment>
<organism evidence="5 6">
    <name type="scientific">Bacteroides eggerthii</name>
    <dbReference type="NCBI Taxonomy" id="28111"/>
    <lineage>
        <taxon>Bacteria</taxon>
        <taxon>Pseudomonadati</taxon>
        <taxon>Bacteroidota</taxon>
        <taxon>Bacteroidia</taxon>
        <taxon>Bacteroidales</taxon>
        <taxon>Bacteroidaceae</taxon>
        <taxon>Bacteroides</taxon>
    </lineage>
</organism>
<reference evidence="5" key="1">
    <citation type="journal article" date="2021" name="PLoS Genet.">
        <title>Mobile Type VI secretion system loci of the gut Bacteroidales display extensive intra-ecosystem transfer, multi-species spread and geographical clustering.</title>
        <authorList>
            <person name="Garcia-Bayona L."/>
            <person name="Coyne M.J."/>
            <person name="Comstock L.E."/>
        </authorList>
    </citation>
    <scope>NUCLEOTIDE SEQUENCE</scope>
    <source>
        <strain evidence="5">CL11T00C20</strain>
    </source>
</reference>
<dbReference type="KEGG" id="beg:INE88_02139"/>
<dbReference type="RefSeq" id="WP_211453841.1">
    <property type="nucleotide sequence ID" value="NZ_CP072227.1"/>
</dbReference>
<feature type="chain" id="PRO_5037386399" description="DUF4962 domain-containing protein" evidence="2">
    <location>
        <begin position="23"/>
        <end position="859"/>
    </location>
</feature>
<dbReference type="Proteomes" id="UP000679226">
    <property type="component" value="Chromosome"/>
</dbReference>
<evidence type="ECO:0000313" key="5">
    <source>
        <dbReference type="EMBL" id="QUT45319.1"/>
    </source>
</evidence>
<dbReference type="SUPFAM" id="SSF48230">
    <property type="entry name" value="Chondroitin AC/alginate lyase"/>
    <property type="match status" value="1"/>
</dbReference>
<dbReference type="Gene3D" id="1.50.10.100">
    <property type="entry name" value="Chondroitin AC/alginate lyase"/>
    <property type="match status" value="1"/>
</dbReference>
<dbReference type="GO" id="GO:0016829">
    <property type="term" value="F:lyase activity"/>
    <property type="evidence" value="ECO:0007669"/>
    <property type="project" value="InterPro"/>
</dbReference>
<dbReference type="InterPro" id="IPR032518">
    <property type="entry name" value="HepII_N"/>
</dbReference>
<accession>A0A975KGW8</accession>
<keyword evidence="2" id="KW-0732">Signal</keyword>
<evidence type="ECO:0000259" key="4">
    <source>
        <dbReference type="Pfam" id="PF16332"/>
    </source>
</evidence>
<dbReference type="Gene3D" id="2.60.40.10">
    <property type="entry name" value="Immunoglobulins"/>
    <property type="match status" value="1"/>
</dbReference>
<evidence type="ECO:0000256" key="2">
    <source>
        <dbReference type="SAM" id="SignalP"/>
    </source>
</evidence>
<proteinExistence type="predicted"/>
<evidence type="ECO:0000313" key="6">
    <source>
        <dbReference type="Proteomes" id="UP000679226"/>
    </source>
</evidence>
<dbReference type="InterPro" id="IPR012480">
    <property type="entry name" value="Hepar_II_III_C"/>
</dbReference>
<protein>
    <recommendedName>
        <fullName evidence="7">DUF4962 domain-containing protein</fullName>
    </recommendedName>
</protein>
<dbReference type="InterPro" id="IPR008929">
    <property type="entry name" value="Chondroitin_lyas"/>
</dbReference>